<comment type="caution">
    <text evidence="2">The sequence shown here is derived from an EMBL/GenBank/DDBJ whole genome shotgun (WGS) entry which is preliminary data.</text>
</comment>
<feature type="transmembrane region" description="Helical" evidence="1">
    <location>
        <begin position="175"/>
        <end position="195"/>
    </location>
</feature>
<protein>
    <submittedName>
        <fullName evidence="2">Uncharacterized protein</fullName>
    </submittedName>
</protein>
<feature type="transmembrane region" description="Helical" evidence="1">
    <location>
        <begin position="104"/>
        <end position="123"/>
    </location>
</feature>
<organism evidence="2">
    <name type="scientific">Populus alba</name>
    <name type="common">White poplar</name>
    <dbReference type="NCBI Taxonomy" id="43335"/>
    <lineage>
        <taxon>Eukaryota</taxon>
        <taxon>Viridiplantae</taxon>
        <taxon>Streptophyta</taxon>
        <taxon>Embryophyta</taxon>
        <taxon>Tracheophyta</taxon>
        <taxon>Spermatophyta</taxon>
        <taxon>Magnoliopsida</taxon>
        <taxon>eudicotyledons</taxon>
        <taxon>Gunneridae</taxon>
        <taxon>Pentapetalae</taxon>
        <taxon>rosids</taxon>
        <taxon>fabids</taxon>
        <taxon>Malpighiales</taxon>
        <taxon>Salicaceae</taxon>
        <taxon>Saliceae</taxon>
        <taxon>Populus</taxon>
    </lineage>
</organism>
<gene>
    <name evidence="2" type="ORF">D5086_0000128540</name>
</gene>
<dbReference type="AlphaFoldDB" id="A0A4U5Q6M0"/>
<keyword evidence="1" id="KW-1133">Transmembrane helix</keyword>
<sequence>MIVTTILNFPPLPSISDLRTHLLAFEGQQALAAQMTHVASPAAFVIARFNRGPRHLWVVHLKFTFPLAQASLPTVIHALPHSLKVFWVLHPLASQFNAGISNNLVMFEPSALILVLSLVVVGNGDTLPITHYVLLSSIGDIKFVTYSVALFSFRAYVKMVFILSFQRYRPAPSKLFLLALHRPLCGIVVLVIPPIKFFAHLSLAPY</sequence>
<reference evidence="2" key="1">
    <citation type="submission" date="2018-10" db="EMBL/GenBank/DDBJ databases">
        <title>Population genomic analysis revealed the cold adaptation of white poplar.</title>
        <authorList>
            <person name="Liu Y.-J."/>
        </authorList>
    </citation>
    <scope>NUCLEOTIDE SEQUENCE [LARGE SCALE GENOMIC DNA]</scope>
    <source>
        <strain evidence="2">PAL-ZL1</strain>
    </source>
</reference>
<keyword evidence="1" id="KW-0812">Transmembrane</keyword>
<proteinExistence type="predicted"/>
<dbReference type="EMBL" id="RCHU01000390">
    <property type="protein sequence ID" value="TKS05894.1"/>
    <property type="molecule type" value="Genomic_DNA"/>
</dbReference>
<evidence type="ECO:0000256" key="1">
    <source>
        <dbReference type="SAM" id="Phobius"/>
    </source>
</evidence>
<feature type="transmembrane region" description="Helical" evidence="1">
    <location>
        <begin position="143"/>
        <end position="163"/>
    </location>
</feature>
<evidence type="ECO:0000313" key="2">
    <source>
        <dbReference type="EMBL" id="TKS05894.1"/>
    </source>
</evidence>
<name>A0A4U5Q6M0_POPAL</name>
<keyword evidence="1" id="KW-0472">Membrane</keyword>
<accession>A0A4U5Q6M0</accession>